<protein>
    <submittedName>
        <fullName evidence="1">Uncharacterized protein</fullName>
    </submittedName>
</protein>
<evidence type="ECO:0000313" key="2">
    <source>
        <dbReference type="Proteomes" id="UP000326179"/>
    </source>
</evidence>
<dbReference type="Proteomes" id="UP000326179">
    <property type="component" value="Chromosome"/>
</dbReference>
<keyword evidence="2" id="KW-1185">Reference proteome</keyword>
<accession>A0A5Q0LFI3</accession>
<dbReference type="KEGG" id="sfy:GFH48_22130"/>
<reference evidence="1 2" key="1">
    <citation type="submission" date="2019-10" db="EMBL/GenBank/DDBJ databases">
        <title>A novel species.</title>
        <authorList>
            <person name="Gao J."/>
        </authorList>
    </citation>
    <scope>NUCLEOTIDE SEQUENCE [LARGE SCALE GENOMIC DNA]</scope>
    <source>
        <strain evidence="1 2">QMT-28</strain>
    </source>
</reference>
<gene>
    <name evidence="1" type="ORF">GFH48_22130</name>
</gene>
<dbReference type="RefSeq" id="WP_153289859.1">
    <property type="nucleotide sequence ID" value="NZ_CP045643.1"/>
</dbReference>
<organism evidence="1 2">
    <name type="scientific">Streptomyces fagopyri</name>
    <dbReference type="NCBI Taxonomy" id="2662397"/>
    <lineage>
        <taxon>Bacteria</taxon>
        <taxon>Bacillati</taxon>
        <taxon>Actinomycetota</taxon>
        <taxon>Actinomycetes</taxon>
        <taxon>Kitasatosporales</taxon>
        <taxon>Streptomycetaceae</taxon>
        <taxon>Streptomyces</taxon>
    </lineage>
</organism>
<dbReference type="EMBL" id="CP045643">
    <property type="protein sequence ID" value="QFZ75601.1"/>
    <property type="molecule type" value="Genomic_DNA"/>
</dbReference>
<proteinExistence type="predicted"/>
<evidence type="ECO:0000313" key="1">
    <source>
        <dbReference type="EMBL" id="QFZ75601.1"/>
    </source>
</evidence>
<sequence length="62" mass="6752">MVFFQLVVAALEFGAAQLVRSRLGVAGLLLLTCLVVGIRADSARLVWWSAGLFFLLTLQMQA</sequence>
<name>A0A5Q0LFI3_9ACTN</name>
<dbReference type="AlphaFoldDB" id="A0A5Q0LFI3"/>